<dbReference type="OrthoDB" id="2018906at2759"/>
<evidence type="ECO:0000259" key="2">
    <source>
        <dbReference type="Pfam" id="PF06863"/>
    </source>
</evidence>
<dbReference type="AlphaFoldDB" id="A0A1Q5UIW4"/>
<dbReference type="InterPro" id="IPR037049">
    <property type="entry name" value="DUF1214_C_sf"/>
</dbReference>
<sequence length="476" mass="52863">MDTSTSNNFPSVNAERQDALAFAYQYGFPLYAYGRFTKAHIDTPNNAFYHQRDLIKADFTKVVRPNNDTLYSFIFYDLSQSDLCFHVPEIVDRYWAFSYYDMYANNFANVGSQTFDKPGKYLLSYDPENLQYGVRKDGANSEYLGTINSPTPYGIFLARLVVFDDEDKKMVNGFQDAMKVITAKRSSGALAPVFDRNIFVEVAQSTDGPVSEAEQVLRLTAALAQINPSEVVQDRSWIATTLEKAGIKNGKFNQPPGTSLEDAVAAANKSVQATVLSAGMMKPLGNGWTFSSSLISGDFHSFYSARHLVAMRGYLQPTADQSIYPSWYPKSQSPDGIGSACHIGPKQAILFSFSGKPRTNHSGFWSLTIYNSAQLLVANQLDRYSLGDRSNLDYPDGTSLRDRADGKFEILVQPDDVVPPAKYINNWLPAPAGGGLISFNLRVFAPAVEMVDGTYQYPEVTVIDAITPERRMSTRL</sequence>
<evidence type="ECO:0000313" key="4">
    <source>
        <dbReference type="Proteomes" id="UP000186955"/>
    </source>
</evidence>
<accession>A0A1Q5UIW4</accession>
<dbReference type="InterPro" id="IPR037050">
    <property type="entry name" value="DUF1254_sf"/>
</dbReference>
<dbReference type="EMBL" id="MNBE01000228">
    <property type="protein sequence ID" value="OKP12403.1"/>
    <property type="molecule type" value="Genomic_DNA"/>
</dbReference>
<dbReference type="PANTHER" id="PTHR36509:SF2">
    <property type="entry name" value="BLL3101 PROTEIN"/>
    <property type="match status" value="1"/>
</dbReference>
<name>A0A1Q5UIW4_9EURO</name>
<protein>
    <recommendedName>
        <fullName evidence="5">DUF1254 domain-containing protein</fullName>
    </recommendedName>
</protein>
<evidence type="ECO:0000313" key="3">
    <source>
        <dbReference type="EMBL" id="OKP12403.1"/>
    </source>
</evidence>
<keyword evidence="4" id="KW-1185">Reference proteome</keyword>
<dbReference type="Gene3D" id="2.60.40.1610">
    <property type="entry name" value="Domain of unknown function DUF1254"/>
    <property type="match status" value="1"/>
</dbReference>
<comment type="caution">
    <text evidence="3">The sequence shown here is derived from an EMBL/GenBank/DDBJ whole genome shotgun (WGS) entry which is preliminary data.</text>
</comment>
<dbReference type="InterPro" id="IPR010679">
    <property type="entry name" value="DUF1254"/>
</dbReference>
<evidence type="ECO:0008006" key="5">
    <source>
        <dbReference type="Google" id="ProtNLM"/>
    </source>
</evidence>
<reference evidence="3 4" key="1">
    <citation type="submission" date="2016-10" db="EMBL/GenBank/DDBJ databases">
        <title>Genome sequence of the ascomycete fungus Penicillium subrubescens.</title>
        <authorList>
            <person name="De Vries R.P."/>
            <person name="Peng M."/>
            <person name="Dilokpimol A."/>
            <person name="Hilden K."/>
            <person name="Makela M.R."/>
            <person name="Grigoriev I."/>
            <person name="Riley R."/>
            <person name="Granchi Z."/>
        </authorList>
    </citation>
    <scope>NUCLEOTIDE SEQUENCE [LARGE SCALE GENOMIC DNA]</scope>
    <source>
        <strain evidence="3 4">CBS 132785</strain>
    </source>
</reference>
<gene>
    <name evidence="3" type="ORF">PENSUB_2139</name>
</gene>
<organism evidence="3 4">
    <name type="scientific">Penicillium subrubescens</name>
    <dbReference type="NCBI Taxonomy" id="1316194"/>
    <lineage>
        <taxon>Eukaryota</taxon>
        <taxon>Fungi</taxon>
        <taxon>Dikarya</taxon>
        <taxon>Ascomycota</taxon>
        <taxon>Pezizomycotina</taxon>
        <taxon>Eurotiomycetes</taxon>
        <taxon>Eurotiomycetidae</taxon>
        <taxon>Eurotiales</taxon>
        <taxon>Aspergillaceae</taxon>
        <taxon>Penicillium</taxon>
    </lineage>
</organism>
<dbReference type="PANTHER" id="PTHR36509">
    <property type="entry name" value="BLL3101 PROTEIN"/>
    <property type="match status" value="1"/>
</dbReference>
<dbReference type="Pfam" id="PF06742">
    <property type="entry name" value="DUF1214"/>
    <property type="match status" value="1"/>
</dbReference>
<proteinExistence type="predicted"/>
<dbReference type="Pfam" id="PF06863">
    <property type="entry name" value="DUF1254"/>
    <property type="match status" value="1"/>
</dbReference>
<dbReference type="Proteomes" id="UP000186955">
    <property type="component" value="Unassembled WGS sequence"/>
</dbReference>
<dbReference type="Gene3D" id="2.60.120.600">
    <property type="entry name" value="Domain of unknown function DUF1214, C-terminal domain"/>
    <property type="match status" value="1"/>
</dbReference>
<dbReference type="SUPFAM" id="SSF160935">
    <property type="entry name" value="VPA0735-like"/>
    <property type="match status" value="1"/>
</dbReference>
<feature type="domain" description="DUF1254" evidence="2">
    <location>
        <begin position="46"/>
        <end position="180"/>
    </location>
</feature>
<dbReference type="InterPro" id="IPR010621">
    <property type="entry name" value="DUF1214"/>
</dbReference>
<evidence type="ECO:0000259" key="1">
    <source>
        <dbReference type="Pfam" id="PF06742"/>
    </source>
</evidence>
<feature type="domain" description="DUF1214" evidence="1">
    <location>
        <begin position="359"/>
        <end position="447"/>
    </location>
</feature>